<proteinExistence type="predicted"/>
<feature type="non-terminal residue" evidence="1">
    <location>
        <position position="1"/>
    </location>
</feature>
<dbReference type="AlphaFoldDB" id="A0A8J4XD87"/>
<protein>
    <submittedName>
        <fullName evidence="1">Uncharacterized protein</fullName>
    </submittedName>
</protein>
<accession>A0A8J4XD87</accession>
<keyword evidence="2" id="KW-1185">Reference proteome</keyword>
<gene>
    <name evidence="1" type="ORF">DAT39_012880</name>
</gene>
<comment type="caution">
    <text evidence="1">The sequence shown here is derived from an EMBL/GenBank/DDBJ whole genome shotgun (WGS) entry which is preliminary data.</text>
</comment>
<dbReference type="EMBL" id="QNUK01000236">
    <property type="protein sequence ID" value="KAF5897420.1"/>
    <property type="molecule type" value="Genomic_DNA"/>
</dbReference>
<evidence type="ECO:0000313" key="2">
    <source>
        <dbReference type="Proteomes" id="UP000727407"/>
    </source>
</evidence>
<reference evidence="1" key="1">
    <citation type="submission" date="2020-07" db="EMBL/GenBank/DDBJ databases">
        <title>Clarias magur genome sequencing, assembly and annotation.</title>
        <authorList>
            <person name="Kushwaha B."/>
            <person name="Kumar R."/>
            <person name="Das P."/>
            <person name="Joshi C.G."/>
            <person name="Kumar D."/>
            <person name="Nagpure N.S."/>
            <person name="Pandey M."/>
            <person name="Agarwal S."/>
            <person name="Srivastava S."/>
            <person name="Singh M."/>
            <person name="Sahoo L."/>
            <person name="Jayasankar P."/>
            <person name="Meher P.K."/>
            <person name="Koringa P.G."/>
            <person name="Iquebal M.A."/>
            <person name="Das S.P."/>
            <person name="Bit A."/>
            <person name="Patnaik S."/>
            <person name="Patel N."/>
            <person name="Shah T.M."/>
            <person name="Hinsu A."/>
            <person name="Jena J.K."/>
        </authorList>
    </citation>
    <scope>NUCLEOTIDE SEQUENCE</scope>
    <source>
        <strain evidence="1">CIFAMagur01</strain>
        <tissue evidence="1">Testis</tissue>
    </source>
</reference>
<evidence type="ECO:0000313" key="1">
    <source>
        <dbReference type="EMBL" id="KAF5897420.1"/>
    </source>
</evidence>
<dbReference type="Proteomes" id="UP000727407">
    <property type="component" value="Unassembled WGS sequence"/>
</dbReference>
<name>A0A8J4XD87_CLAMG</name>
<sequence length="67" mass="8040">LNTNMGERLQIFLAITSIILLNHVCWTRRHEVKHFTSTYMKQCYDDCIPGDNDYFWCNTEKGWDYCS</sequence>
<feature type="non-terminal residue" evidence="1">
    <location>
        <position position="67"/>
    </location>
</feature>
<dbReference type="OrthoDB" id="8913316at2759"/>
<organism evidence="1 2">
    <name type="scientific">Clarias magur</name>
    <name type="common">Asian catfish</name>
    <name type="synonym">Macropteronotus magur</name>
    <dbReference type="NCBI Taxonomy" id="1594786"/>
    <lineage>
        <taxon>Eukaryota</taxon>
        <taxon>Metazoa</taxon>
        <taxon>Chordata</taxon>
        <taxon>Craniata</taxon>
        <taxon>Vertebrata</taxon>
        <taxon>Euteleostomi</taxon>
        <taxon>Actinopterygii</taxon>
        <taxon>Neopterygii</taxon>
        <taxon>Teleostei</taxon>
        <taxon>Ostariophysi</taxon>
        <taxon>Siluriformes</taxon>
        <taxon>Clariidae</taxon>
        <taxon>Clarias</taxon>
    </lineage>
</organism>